<dbReference type="PANTHER" id="PTHR45662:SF2">
    <property type="entry name" value="PHOSPHATIDYLINOSITOL-3-PHOSPHATASE SAC1"/>
    <property type="match status" value="1"/>
</dbReference>
<organism evidence="3 4">
    <name type="scientific">Coccomyxa subellipsoidea</name>
    <dbReference type="NCBI Taxonomy" id="248742"/>
    <lineage>
        <taxon>Eukaryota</taxon>
        <taxon>Viridiplantae</taxon>
        <taxon>Chlorophyta</taxon>
        <taxon>core chlorophytes</taxon>
        <taxon>Trebouxiophyceae</taxon>
        <taxon>Trebouxiophyceae incertae sedis</taxon>
        <taxon>Coccomyxaceae</taxon>
        <taxon>Coccomyxa</taxon>
    </lineage>
</organism>
<dbReference type="Proteomes" id="UP001491310">
    <property type="component" value="Unassembled WGS sequence"/>
</dbReference>
<feature type="domain" description="SAC" evidence="2">
    <location>
        <begin position="127"/>
        <end position="487"/>
    </location>
</feature>
<evidence type="ECO:0000313" key="4">
    <source>
        <dbReference type="Proteomes" id="UP001491310"/>
    </source>
</evidence>
<keyword evidence="4" id="KW-1185">Reference proteome</keyword>
<evidence type="ECO:0000259" key="2">
    <source>
        <dbReference type="PROSITE" id="PS50275"/>
    </source>
</evidence>
<proteinExistence type="predicted"/>
<accession>A0ABR2YYG4</accession>
<protein>
    <recommendedName>
        <fullName evidence="2">SAC domain-containing protein</fullName>
    </recommendedName>
</protein>
<sequence length="626" mass="68575">MVPSPVSSELLLQRMGASLVFIQPAKNGKPHGPSLMVELQSGTVGMAEHSMPIHELGGQGTPEKVLGIIGLAKLVSCSVLAVITHAEKVADLRGHAVYKVTGTRLIESGTSPSKDDPKYIDLLRTALNPAEVGRGLYFSYGADLTLTQQRHAEAQAKGEKAGRLMGERAEPRFFWNRHLLAPFIEPTKMPIAEGGPEVEVPAMPELAQFVLPLMQGSVHQIGDLRFQTPVADYTSTLTLIARRSAQRPGVRHWRRGAEPTGNVANFVETEQLVELTAQGASKPAVVSSFVQVRGSIPLLWSQIPSIKYKPTTLVSPPSAYEPAFDNHINDLISSYQNVLAVNLANQHGSEGILGKAFKEEAERFAKVKPGFEVISFDFHKECGATRYDRLEKLWAMIEPSVERFGTFQANGEQRKQSGVLRINCIDCLDRTNVVQGWLARKQLDRLLTQLSLLPSGSSIKEAFPEVERRFKWVWADHGDDISRQYAGTGALKSGFTRTGQRTVGGLLDDGAKSATRYFLNNFRDGRKQDALDLLTGTYAISKDKPSPFRPSFTGLPIISVALLLMLLAVVTGFRTLLGNGKGGVAHVVQTVLLPILLAVVLLQLVVKNGKKWVDRPQLCPSMSQPW</sequence>
<dbReference type="PANTHER" id="PTHR45662">
    <property type="entry name" value="PHOSPHATIDYLINOSITIDE PHOSPHATASE SAC1"/>
    <property type="match status" value="1"/>
</dbReference>
<dbReference type="PROSITE" id="PS50275">
    <property type="entry name" value="SAC"/>
    <property type="match status" value="1"/>
</dbReference>
<name>A0ABR2YYG4_9CHLO</name>
<dbReference type="Pfam" id="PF02383">
    <property type="entry name" value="Syja_N"/>
    <property type="match status" value="1"/>
</dbReference>
<feature type="transmembrane region" description="Helical" evidence="1">
    <location>
        <begin position="583"/>
        <end position="606"/>
    </location>
</feature>
<keyword evidence="1" id="KW-0812">Transmembrane</keyword>
<reference evidence="3 4" key="1">
    <citation type="journal article" date="2024" name="Nat. Commun.">
        <title>Phylogenomics reveals the evolutionary origins of lichenization in chlorophyte algae.</title>
        <authorList>
            <person name="Puginier C."/>
            <person name="Libourel C."/>
            <person name="Otte J."/>
            <person name="Skaloud P."/>
            <person name="Haon M."/>
            <person name="Grisel S."/>
            <person name="Petersen M."/>
            <person name="Berrin J.G."/>
            <person name="Delaux P.M."/>
            <person name="Dal Grande F."/>
            <person name="Keller J."/>
        </authorList>
    </citation>
    <scope>NUCLEOTIDE SEQUENCE [LARGE SCALE GENOMIC DNA]</scope>
    <source>
        <strain evidence="3 4">SAG 216-7</strain>
    </source>
</reference>
<feature type="transmembrane region" description="Helical" evidence="1">
    <location>
        <begin position="552"/>
        <end position="577"/>
    </location>
</feature>
<gene>
    <name evidence="3" type="ORF">WJX75_005490</name>
</gene>
<dbReference type="InterPro" id="IPR002013">
    <property type="entry name" value="SAC_dom"/>
</dbReference>
<keyword evidence="1" id="KW-0472">Membrane</keyword>
<keyword evidence="1" id="KW-1133">Transmembrane helix</keyword>
<evidence type="ECO:0000256" key="1">
    <source>
        <dbReference type="SAM" id="Phobius"/>
    </source>
</evidence>
<dbReference type="EMBL" id="JALJOT010000003">
    <property type="protein sequence ID" value="KAK9916664.1"/>
    <property type="molecule type" value="Genomic_DNA"/>
</dbReference>
<comment type="caution">
    <text evidence="3">The sequence shown here is derived from an EMBL/GenBank/DDBJ whole genome shotgun (WGS) entry which is preliminary data.</text>
</comment>
<evidence type="ECO:0000313" key="3">
    <source>
        <dbReference type="EMBL" id="KAK9916664.1"/>
    </source>
</evidence>